<dbReference type="Proteomes" id="UP000800200">
    <property type="component" value="Unassembled WGS sequence"/>
</dbReference>
<protein>
    <recommendedName>
        <fullName evidence="6">TPR-like protein</fullName>
    </recommendedName>
</protein>
<dbReference type="PANTHER" id="PTHR46082:SF6">
    <property type="entry name" value="AAA+ ATPASE DOMAIN-CONTAINING PROTEIN-RELATED"/>
    <property type="match status" value="1"/>
</dbReference>
<dbReference type="InterPro" id="IPR011990">
    <property type="entry name" value="TPR-like_helical_dom_sf"/>
</dbReference>
<gene>
    <name evidence="4" type="ORF">K469DRAFT_262846</name>
</gene>
<dbReference type="InterPro" id="IPR053137">
    <property type="entry name" value="NLR-like"/>
</dbReference>
<evidence type="ECO:0000313" key="5">
    <source>
        <dbReference type="Proteomes" id="UP000800200"/>
    </source>
</evidence>
<feature type="domain" description="DUF7779" evidence="3">
    <location>
        <begin position="330"/>
        <end position="426"/>
    </location>
</feature>
<sequence length="662" mass="74338">MAYPSITTTFAGPGNQGLQVGHNSGYFEAHVHAPAERPETPPRPSSFVPFRRDADFVDRGTLLDQILKKCSAPASRIALVGLGGVGKSQLAIEHCYRTAERSPETWVFWAHASNTARLEQNYRDIADQVKLRGRKDPQADVFKLVHDWLRDEKNGRWLLVLDNADDAAVLSPPSSSSQKTQAYGGSGGLRQHLSRYLPPSRHGSVLVTSRTKRVALQVMEESDIILIEPMQDEAAHALLHKKLGDETQRDGIAELATALEYMPLALVQAAAYIRNRAPRCSVRQYLEEYRRSDRRKTSLLNQEAGHLRRDVEAKNSIIITWQISFDHIRSTRQSAADLLSLMSFFDRQGIHEALLRNQDGTGNRREGEDQDKEGSDEDDSVAGASIDDGFEDNILTLRDYSFITVTADANTFEMHSLVQLAIRKWLEGQGQLDWWRQQFIVNLCAEFPIGHYENWEKCQALFPHARAALAQRPKSEESLKKWALLLYNAAWYAWQRGRAGEVEQMSVMSMKVRTELFGKENAETLSSMAMVGLARMVRGRWEEAEELNVQVMETRKRVLGEEHPDTLASMNNLASTYEHQGRWEEAEDLNVQVMETSARVLGEEHPDTLTSMNNLASMYMKTGAVDGGGRAERASDGDECKGARRGASKHADQHGQPGVDVQ</sequence>
<feature type="region of interest" description="Disordered" evidence="1">
    <location>
        <begin position="356"/>
        <end position="386"/>
    </location>
</feature>
<organism evidence="4 5">
    <name type="scientific">Zopfia rhizophila CBS 207.26</name>
    <dbReference type="NCBI Taxonomy" id="1314779"/>
    <lineage>
        <taxon>Eukaryota</taxon>
        <taxon>Fungi</taxon>
        <taxon>Dikarya</taxon>
        <taxon>Ascomycota</taxon>
        <taxon>Pezizomycotina</taxon>
        <taxon>Dothideomycetes</taxon>
        <taxon>Dothideomycetes incertae sedis</taxon>
        <taxon>Zopfiaceae</taxon>
        <taxon>Zopfia</taxon>
    </lineage>
</organism>
<dbReference type="Gene3D" id="3.40.50.300">
    <property type="entry name" value="P-loop containing nucleotide triphosphate hydrolases"/>
    <property type="match status" value="1"/>
</dbReference>
<evidence type="ECO:0008006" key="6">
    <source>
        <dbReference type="Google" id="ProtNLM"/>
    </source>
</evidence>
<evidence type="ECO:0000259" key="2">
    <source>
        <dbReference type="Pfam" id="PF17046"/>
    </source>
</evidence>
<dbReference type="OrthoDB" id="20872at2759"/>
<proteinExistence type="predicted"/>
<dbReference type="InterPro" id="IPR027417">
    <property type="entry name" value="P-loop_NTPase"/>
</dbReference>
<feature type="domain" description="Fungal death-pathway protein SesB" evidence="2">
    <location>
        <begin position="4"/>
        <end position="25"/>
    </location>
</feature>
<feature type="compositionally biased region" description="Basic and acidic residues" evidence="1">
    <location>
        <begin position="629"/>
        <end position="642"/>
    </location>
</feature>
<dbReference type="Gene3D" id="1.25.40.10">
    <property type="entry name" value="Tetratricopeptide repeat domain"/>
    <property type="match status" value="1"/>
</dbReference>
<dbReference type="InterPro" id="IPR056681">
    <property type="entry name" value="DUF7779"/>
</dbReference>
<dbReference type="EMBL" id="ML994653">
    <property type="protein sequence ID" value="KAF2181395.1"/>
    <property type="molecule type" value="Genomic_DNA"/>
</dbReference>
<dbReference type="SUPFAM" id="SSF48452">
    <property type="entry name" value="TPR-like"/>
    <property type="match status" value="1"/>
</dbReference>
<feature type="compositionally biased region" description="Polar residues" evidence="1">
    <location>
        <begin position="172"/>
        <end position="183"/>
    </location>
</feature>
<feature type="compositionally biased region" description="Acidic residues" evidence="1">
    <location>
        <begin position="368"/>
        <end position="380"/>
    </location>
</feature>
<dbReference type="AlphaFoldDB" id="A0A6A6DQX6"/>
<dbReference type="Pfam" id="PF13424">
    <property type="entry name" value="TPR_12"/>
    <property type="match status" value="1"/>
</dbReference>
<feature type="region of interest" description="Disordered" evidence="1">
    <location>
        <begin position="170"/>
        <end position="189"/>
    </location>
</feature>
<reference evidence="4" key="1">
    <citation type="journal article" date="2020" name="Stud. Mycol.">
        <title>101 Dothideomycetes genomes: a test case for predicting lifestyles and emergence of pathogens.</title>
        <authorList>
            <person name="Haridas S."/>
            <person name="Albert R."/>
            <person name="Binder M."/>
            <person name="Bloem J."/>
            <person name="Labutti K."/>
            <person name="Salamov A."/>
            <person name="Andreopoulos B."/>
            <person name="Baker S."/>
            <person name="Barry K."/>
            <person name="Bills G."/>
            <person name="Bluhm B."/>
            <person name="Cannon C."/>
            <person name="Castanera R."/>
            <person name="Culley D."/>
            <person name="Daum C."/>
            <person name="Ezra D."/>
            <person name="Gonzalez J."/>
            <person name="Henrissat B."/>
            <person name="Kuo A."/>
            <person name="Liang C."/>
            <person name="Lipzen A."/>
            <person name="Lutzoni F."/>
            <person name="Magnuson J."/>
            <person name="Mondo S."/>
            <person name="Nolan M."/>
            <person name="Ohm R."/>
            <person name="Pangilinan J."/>
            <person name="Park H.-J."/>
            <person name="Ramirez L."/>
            <person name="Alfaro M."/>
            <person name="Sun H."/>
            <person name="Tritt A."/>
            <person name="Yoshinaga Y."/>
            <person name="Zwiers L.-H."/>
            <person name="Turgeon B."/>
            <person name="Goodwin S."/>
            <person name="Spatafora J."/>
            <person name="Crous P."/>
            <person name="Grigoriev I."/>
        </authorList>
    </citation>
    <scope>NUCLEOTIDE SEQUENCE</scope>
    <source>
        <strain evidence="4">CBS 207.26</strain>
    </source>
</reference>
<feature type="region of interest" description="Disordered" evidence="1">
    <location>
        <begin position="624"/>
        <end position="662"/>
    </location>
</feature>
<dbReference type="InterPro" id="IPR031469">
    <property type="entry name" value="SesB_dom"/>
</dbReference>
<name>A0A6A6DQX6_9PEZI</name>
<dbReference type="Pfam" id="PF17046">
    <property type="entry name" value="Ses_B"/>
    <property type="match status" value="1"/>
</dbReference>
<evidence type="ECO:0000313" key="4">
    <source>
        <dbReference type="EMBL" id="KAF2181395.1"/>
    </source>
</evidence>
<keyword evidence="5" id="KW-1185">Reference proteome</keyword>
<dbReference type="Pfam" id="PF25000">
    <property type="entry name" value="DUF7779"/>
    <property type="match status" value="1"/>
</dbReference>
<dbReference type="SUPFAM" id="SSF52540">
    <property type="entry name" value="P-loop containing nucleoside triphosphate hydrolases"/>
    <property type="match status" value="1"/>
</dbReference>
<evidence type="ECO:0000256" key="1">
    <source>
        <dbReference type="SAM" id="MobiDB-lite"/>
    </source>
</evidence>
<evidence type="ECO:0000259" key="3">
    <source>
        <dbReference type="Pfam" id="PF25000"/>
    </source>
</evidence>
<dbReference type="PANTHER" id="PTHR46082">
    <property type="entry name" value="ATP/GTP-BINDING PROTEIN-RELATED"/>
    <property type="match status" value="1"/>
</dbReference>
<accession>A0A6A6DQX6</accession>